<protein>
    <submittedName>
        <fullName evidence="3">Nucleic acid-binding protein</fullName>
    </submittedName>
</protein>
<dbReference type="Pfam" id="PF01796">
    <property type="entry name" value="OB_ChsH2_C"/>
    <property type="match status" value="1"/>
</dbReference>
<keyword evidence="4" id="KW-1185">Reference proteome</keyword>
<reference evidence="3 4" key="1">
    <citation type="submission" date="2017-09" db="EMBL/GenBank/DDBJ databases">
        <title>Genome sequences of Natrinema ejinorence JCM 13890T.</title>
        <authorList>
            <person name="Roh S.W."/>
            <person name="Kim Y.B."/>
            <person name="Kim J.Y."/>
        </authorList>
    </citation>
    <scope>NUCLEOTIDE SEQUENCE [LARGE SCALE GENOMIC DNA]</scope>
    <source>
        <strain evidence="3 4">JCM 13890</strain>
    </source>
</reference>
<dbReference type="OrthoDB" id="9573at2157"/>
<organism evidence="3 4">
    <name type="scientific">Natrinema ejinorense</name>
    <dbReference type="NCBI Taxonomy" id="373386"/>
    <lineage>
        <taxon>Archaea</taxon>
        <taxon>Methanobacteriati</taxon>
        <taxon>Methanobacteriota</taxon>
        <taxon>Stenosarchaea group</taxon>
        <taxon>Halobacteria</taxon>
        <taxon>Halobacteriales</taxon>
        <taxon>Natrialbaceae</taxon>
        <taxon>Natrinema</taxon>
    </lineage>
</organism>
<feature type="domain" description="ChsH2 C-terminal OB-fold" evidence="1">
    <location>
        <begin position="51"/>
        <end position="111"/>
    </location>
</feature>
<comment type="caution">
    <text evidence="3">The sequence shown here is derived from an EMBL/GenBank/DDBJ whole genome shotgun (WGS) entry which is preliminary data.</text>
</comment>
<evidence type="ECO:0000313" key="3">
    <source>
        <dbReference type="EMBL" id="PCR88771.1"/>
    </source>
</evidence>
<proteinExistence type="predicted"/>
<name>A0A2A5QPJ4_9EURY</name>
<dbReference type="InterPro" id="IPR052513">
    <property type="entry name" value="Thioester_dehydratase-like"/>
</dbReference>
<dbReference type="PANTHER" id="PTHR34075">
    <property type="entry name" value="BLR3430 PROTEIN"/>
    <property type="match status" value="1"/>
</dbReference>
<evidence type="ECO:0000313" key="4">
    <source>
        <dbReference type="Proteomes" id="UP000219689"/>
    </source>
</evidence>
<dbReference type="EMBL" id="NXNI01000002">
    <property type="protein sequence ID" value="PCR88771.1"/>
    <property type="molecule type" value="Genomic_DNA"/>
</dbReference>
<gene>
    <name evidence="3" type="ORF">CP557_19965</name>
</gene>
<feature type="domain" description="ChsH2 rubredoxin-like zinc ribbon" evidence="2">
    <location>
        <begin position="24"/>
        <end position="48"/>
    </location>
</feature>
<evidence type="ECO:0000259" key="2">
    <source>
        <dbReference type="Pfam" id="PF12172"/>
    </source>
</evidence>
<evidence type="ECO:0000259" key="1">
    <source>
        <dbReference type="Pfam" id="PF01796"/>
    </source>
</evidence>
<accession>A0A2A5QPJ4</accession>
<dbReference type="SUPFAM" id="SSF50249">
    <property type="entry name" value="Nucleic acid-binding proteins"/>
    <property type="match status" value="1"/>
</dbReference>
<dbReference type="RefSeq" id="WP_097382058.1">
    <property type="nucleotide sequence ID" value="NZ_NXNI01000002.1"/>
</dbReference>
<dbReference type="InterPro" id="IPR022002">
    <property type="entry name" value="ChsH2_Znr"/>
</dbReference>
<dbReference type="Gene3D" id="6.10.30.10">
    <property type="match status" value="1"/>
</dbReference>
<dbReference type="AlphaFoldDB" id="A0A2A5QPJ4"/>
<sequence>MTDASDGEYDVFLDSLADGRGYYYACSNGHGTVPPRRVCPHCGDRDLERIPLPETGEIRTYSTVNVPTPAFDDDAPYVTAIASFGPVRLTGIVRGSDPTDVEIGTPVAATVEPRETTDERTITFRPDDGTHN</sequence>
<dbReference type="Pfam" id="PF12172">
    <property type="entry name" value="zf-ChsH2"/>
    <property type="match status" value="1"/>
</dbReference>
<dbReference type="Proteomes" id="UP000219689">
    <property type="component" value="Unassembled WGS sequence"/>
</dbReference>
<dbReference type="PANTHER" id="PTHR34075:SF5">
    <property type="entry name" value="BLR3430 PROTEIN"/>
    <property type="match status" value="1"/>
</dbReference>
<dbReference type="InterPro" id="IPR002878">
    <property type="entry name" value="ChsH2_C"/>
</dbReference>
<dbReference type="InterPro" id="IPR012340">
    <property type="entry name" value="NA-bd_OB-fold"/>
</dbReference>